<evidence type="ECO:0000313" key="2">
    <source>
        <dbReference type="Ensembl" id="ENSXETP00000105658"/>
    </source>
</evidence>
<dbReference type="GeneTree" id="ENSGT01070000254998"/>
<dbReference type="PANTHER" id="PTHR11505">
    <property type="entry name" value="L1 TRANSPOSABLE ELEMENT-RELATED"/>
    <property type="match status" value="1"/>
</dbReference>
<dbReference type="AlphaFoldDB" id="A0A803JCQ0"/>
<dbReference type="FunCoup" id="A0A803JCQ0">
    <property type="interactions" value="275"/>
</dbReference>
<dbReference type="InParanoid" id="A0A803JCQ0"/>
<feature type="compositionally biased region" description="Low complexity" evidence="1">
    <location>
        <begin position="51"/>
        <end position="62"/>
    </location>
</feature>
<feature type="compositionally biased region" description="Basic and acidic residues" evidence="1">
    <location>
        <begin position="1"/>
        <end position="11"/>
    </location>
</feature>
<reference evidence="2" key="2">
    <citation type="submission" date="2021-03" db="UniProtKB">
        <authorList>
            <consortium name="Ensembl"/>
        </authorList>
    </citation>
    <scope>IDENTIFICATION</scope>
</reference>
<feature type="region of interest" description="Disordered" evidence="1">
    <location>
        <begin position="1"/>
        <end position="62"/>
    </location>
</feature>
<organism evidence="2">
    <name type="scientific">Xenopus tropicalis</name>
    <name type="common">Western clawed frog</name>
    <name type="synonym">Silurana tropicalis</name>
    <dbReference type="NCBI Taxonomy" id="8364"/>
    <lineage>
        <taxon>Eukaryota</taxon>
        <taxon>Metazoa</taxon>
        <taxon>Chordata</taxon>
        <taxon>Craniata</taxon>
        <taxon>Vertebrata</taxon>
        <taxon>Euteleostomi</taxon>
        <taxon>Amphibia</taxon>
        <taxon>Batrachia</taxon>
        <taxon>Anura</taxon>
        <taxon>Pipoidea</taxon>
        <taxon>Pipidae</taxon>
        <taxon>Xenopodinae</taxon>
        <taxon>Xenopus</taxon>
        <taxon>Silurana</taxon>
    </lineage>
</organism>
<evidence type="ECO:0000256" key="1">
    <source>
        <dbReference type="SAM" id="MobiDB-lite"/>
    </source>
</evidence>
<reference evidence="2" key="1">
    <citation type="journal article" date="2010" name="Science">
        <title>The genome of the Western clawed frog Xenopus tropicalis.</title>
        <authorList>
            <person name="Hellsten U."/>
            <person name="Harland R.M."/>
            <person name="Gilchrist M.J."/>
            <person name="Hendrix D."/>
            <person name="Jurka J."/>
            <person name="Kapitonov V."/>
            <person name="Ovcharenko I."/>
            <person name="Putnam N.H."/>
            <person name="Shu S."/>
            <person name="Taher L."/>
            <person name="Blitz I.L."/>
            <person name="Blumberg B."/>
            <person name="Dichmann D.S."/>
            <person name="Dubchak I."/>
            <person name="Amaya E."/>
            <person name="Detter J.C."/>
            <person name="Fletcher R."/>
            <person name="Gerhard D.S."/>
            <person name="Goodstein D."/>
            <person name="Graves T."/>
            <person name="Grigoriev I.V."/>
            <person name="Grimwood J."/>
            <person name="Kawashima T."/>
            <person name="Lindquist E."/>
            <person name="Lucas S.M."/>
            <person name="Mead P.E."/>
            <person name="Mitros T."/>
            <person name="Ogino H."/>
            <person name="Ohta Y."/>
            <person name="Poliakov A.V."/>
            <person name="Pollet N."/>
            <person name="Robert J."/>
            <person name="Salamov A."/>
            <person name="Sater A.K."/>
            <person name="Schmutz J."/>
            <person name="Terry A."/>
            <person name="Vize P.D."/>
            <person name="Warren W.C."/>
            <person name="Wells D."/>
            <person name="Wills A."/>
            <person name="Wilson R.K."/>
            <person name="Zimmerman L.B."/>
            <person name="Zorn A.M."/>
            <person name="Grainger R."/>
            <person name="Grammer T."/>
            <person name="Khokha M.K."/>
            <person name="Richardson P.M."/>
            <person name="Rokhsar D.S."/>
        </authorList>
    </citation>
    <scope>NUCLEOTIDE SEQUENCE [LARGE SCALE GENOMIC DNA]</scope>
    <source>
        <strain evidence="2">Nigerian</strain>
    </source>
</reference>
<name>A0A803JCQ0_XENTR</name>
<sequence length="310" mass="35474">MTRTGKTEKKMLQKPLTEFFDSQSSLAGDPKMADEGLQSPMQSQTGPPDSPVSSHYSAASESSRISDASLLQKFKTLLHKELSDMSASITKQLTYEIRDLGHRTDEVENKLDEAVIRINEHDTVIQQFMTQQEDIMERLEDSENRSRRNNIRIRGLFETIKDLHGEIPNLLINLVPDIPADRMELDRVHRALGPRRENGPPLLHNQRSCYGSGTDLANITIQQRRALRPVTQLLRQHKIFYRWGFPFKLLFTFNNRQHMFKSLEEGMALLRTLRIVMDNSTASSPGSHITATANVSPRNLLPTMWERSPQ</sequence>
<protein>
    <submittedName>
        <fullName evidence="2">Uncharacterized protein</fullName>
    </submittedName>
</protein>
<dbReference type="InterPro" id="IPR004244">
    <property type="entry name" value="Transposase_22"/>
</dbReference>
<dbReference type="Ensembl" id="ENSXETT00000106154">
    <property type="protein sequence ID" value="ENSXETP00000105658"/>
    <property type="gene ID" value="ENSXETG00000045909"/>
</dbReference>
<accession>A0A803JCQ0</accession>
<dbReference type="Gene3D" id="3.30.250.20">
    <property type="entry name" value="L1 transposable element, C-terminal domain"/>
    <property type="match status" value="1"/>
</dbReference>
<dbReference type="InterPro" id="IPR042566">
    <property type="entry name" value="L1_C"/>
</dbReference>
<proteinExistence type="predicted"/>